<dbReference type="PROSITE" id="PS50404">
    <property type="entry name" value="GST_NTER"/>
    <property type="match status" value="1"/>
</dbReference>
<dbReference type="EMBL" id="RRZD01000012">
    <property type="protein sequence ID" value="MBE0401035.1"/>
    <property type="molecule type" value="Genomic_DNA"/>
</dbReference>
<dbReference type="SFLD" id="SFLDG00358">
    <property type="entry name" value="Main_(cytGST)"/>
    <property type="match status" value="1"/>
</dbReference>
<dbReference type="InterPro" id="IPR036282">
    <property type="entry name" value="Glutathione-S-Trfase_C_sf"/>
</dbReference>
<name>A0ABR9F3I0_9GAMM</name>
<evidence type="ECO:0000313" key="3">
    <source>
        <dbReference type="EMBL" id="MBE0401035.1"/>
    </source>
</evidence>
<dbReference type="PANTHER" id="PTHR44051:SF9">
    <property type="entry name" value="GLUTATHIONE S-TRANSFERASE 1"/>
    <property type="match status" value="1"/>
</dbReference>
<protein>
    <submittedName>
        <fullName evidence="3">Glutathione S-transferase family protein</fullName>
    </submittedName>
</protein>
<feature type="domain" description="GST C-terminal" evidence="2">
    <location>
        <begin position="82"/>
        <end position="216"/>
    </location>
</feature>
<proteinExistence type="predicted"/>
<dbReference type="Pfam" id="PF14497">
    <property type="entry name" value="GST_C_3"/>
    <property type="match status" value="1"/>
</dbReference>
<dbReference type="RefSeq" id="WP_192536071.1">
    <property type="nucleotide sequence ID" value="NZ_RRZD01000012.1"/>
</dbReference>
<dbReference type="Pfam" id="PF13417">
    <property type="entry name" value="GST_N_3"/>
    <property type="match status" value="1"/>
</dbReference>
<dbReference type="InterPro" id="IPR004046">
    <property type="entry name" value="GST_C"/>
</dbReference>
<dbReference type="InterPro" id="IPR036249">
    <property type="entry name" value="Thioredoxin-like_sf"/>
</dbReference>
<dbReference type="InterPro" id="IPR004045">
    <property type="entry name" value="Glutathione_S-Trfase_N"/>
</dbReference>
<accession>A0ABR9F3I0</accession>
<gene>
    <name evidence="3" type="ORF">EI168_13120</name>
</gene>
<dbReference type="PANTHER" id="PTHR44051">
    <property type="entry name" value="GLUTATHIONE S-TRANSFERASE-RELATED"/>
    <property type="match status" value="1"/>
</dbReference>
<evidence type="ECO:0000259" key="2">
    <source>
        <dbReference type="PROSITE" id="PS50405"/>
    </source>
</evidence>
<dbReference type="Gene3D" id="3.40.30.10">
    <property type="entry name" value="Glutaredoxin"/>
    <property type="match status" value="1"/>
</dbReference>
<reference evidence="3 4" key="1">
    <citation type="submission" date="2020-07" db="EMBL/GenBank/DDBJ databases">
        <title>Halophilic bacteria isolated from french cheeses.</title>
        <authorList>
            <person name="Kothe C.I."/>
            <person name="Farah-Kraiem B."/>
            <person name="Renault P."/>
            <person name="Dridi B."/>
        </authorList>
    </citation>
    <scope>NUCLEOTIDE SEQUENCE [LARGE SCALE GENOMIC DNA]</scope>
    <source>
        <strain evidence="3 4">FME1</strain>
    </source>
</reference>
<dbReference type="CDD" id="cd00570">
    <property type="entry name" value="GST_N_family"/>
    <property type="match status" value="1"/>
</dbReference>
<evidence type="ECO:0000313" key="4">
    <source>
        <dbReference type="Proteomes" id="UP001645039"/>
    </source>
</evidence>
<sequence length="216" mass="24258">MILYGVPLSPFVRKVLFTLYELELEFEQRFLVPGDTSADFRALSPLGRIPAFQDGEFGISDSSAICHYLLSGYPSELLDTANSERVARAVQWDKYADEDLAPVLLAPLIERLVKPVRFGTPADEAVVQKAMREQIPPVFDHLEERLQTLGGEWLMGPTFSYADIALGAHMSSFLLSSLELDAARWPALSGWVERLQKRPAFQRLCDDAQRFNPKAV</sequence>
<feature type="domain" description="GST N-terminal" evidence="1">
    <location>
        <begin position="1"/>
        <end position="77"/>
    </location>
</feature>
<dbReference type="SUPFAM" id="SSF47616">
    <property type="entry name" value="GST C-terminal domain-like"/>
    <property type="match status" value="1"/>
</dbReference>
<dbReference type="InterPro" id="IPR010987">
    <property type="entry name" value="Glutathione-S-Trfase_C-like"/>
</dbReference>
<evidence type="ECO:0000259" key="1">
    <source>
        <dbReference type="PROSITE" id="PS50404"/>
    </source>
</evidence>
<dbReference type="Proteomes" id="UP001645039">
    <property type="component" value="Unassembled WGS sequence"/>
</dbReference>
<comment type="caution">
    <text evidence="3">The sequence shown here is derived from an EMBL/GenBank/DDBJ whole genome shotgun (WGS) entry which is preliminary data.</text>
</comment>
<organism evidence="3 4">
    <name type="scientific">Halomonas casei</name>
    <dbReference type="NCBI Taxonomy" id="2742613"/>
    <lineage>
        <taxon>Bacteria</taxon>
        <taxon>Pseudomonadati</taxon>
        <taxon>Pseudomonadota</taxon>
        <taxon>Gammaproteobacteria</taxon>
        <taxon>Oceanospirillales</taxon>
        <taxon>Halomonadaceae</taxon>
        <taxon>Halomonas</taxon>
    </lineage>
</organism>
<dbReference type="SUPFAM" id="SSF52833">
    <property type="entry name" value="Thioredoxin-like"/>
    <property type="match status" value="1"/>
</dbReference>
<dbReference type="InterPro" id="IPR040079">
    <property type="entry name" value="Glutathione_S-Trfase"/>
</dbReference>
<dbReference type="PROSITE" id="PS50405">
    <property type="entry name" value="GST_CTER"/>
    <property type="match status" value="1"/>
</dbReference>
<dbReference type="SFLD" id="SFLDS00019">
    <property type="entry name" value="Glutathione_Transferase_(cytos"/>
    <property type="match status" value="1"/>
</dbReference>
<keyword evidence="4" id="KW-1185">Reference proteome</keyword>
<dbReference type="Gene3D" id="1.20.1050.10">
    <property type="match status" value="1"/>
</dbReference>